<reference evidence="2 3" key="1">
    <citation type="submission" date="2016-01" db="EMBL/GenBank/DDBJ databases">
        <title>Draft Genome Sequences of Seven Thermophilic Sporeformers Isolated from Foods.</title>
        <authorList>
            <person name="Berendsen E.M."/>
            <person name="Wells-Bennik M.H."/>
            <person name="Krawcyk A.O."/>
            <person name="De Jong A."/>
            <person name="Holsappel S."/>
            <person name="Eijlander R.T."/>
            <person name="Kuipers O.P."/>
        </authorList>
    </citation>
    <scope>NUCLEOTIDE SEQUENCE [LARGE SCALE GENOMIC DNA]</scope>
    <source>
        <strain evidence="2 3">B4135</strain>
    </source>
</reference>
<organism evidence="2 3">
    <name type="scientific">Caldibacillus debilis</name>
    <dbReference type="NCBI Taxonomy" id="301148"/>
    <lineage>
        <taxon>Bacteria</taxon>
        <taxon>Bacillati</taxon>
        <taxon>Bacillota</taxon>
        <taxon>Bacilli</taxon>
        <taxon>Bacillales</taxon>
        <taxon>Bacillaceae</taxon>
        <taxon>Caldibacillus</taxon>
    </lineage>
</organism>
<feature type="compositionally biased region" description="Gly residues" evidence="1">
    <location>
        <begin position="10"/>
        <end position="19"/>
    </location>
</feature>
<accession>A0A150LKE8</accession>
<protein>
    <submittedName>
        <fullName evidence="2">Uncharacterized protein</fullName>
    </submittedName>
</protein>
<comment type="caution">
    <text evidence="2">The sequence shown here is derived from an EMBL/GenBank/DDBJ whole genome shotgun (WGS) entry which is preliminary data.</text>
</comment>
<proteinExistence type="predicted"/>
<dbReference type="AlphaFoldDB" id="A0A150LKE8"/>
<dbReference type="STRING" id="301148.B4135_3116"/>
<dbReference type="PROSITE" id="PS51257">
    <property type="entry name" value="PROKAR_LIPOPROTEIN"/>
    <property type="match status" value="1"/>
</dbReference>
<gene>
    <name evidence="2" type="ORF">B4135_3116</name>
</gene>
<sequence length="75" mass="8211">MINQRNGFRNGEGTGGLPSGGAACEPERKESTNLSFFRSEKMKNDKKDIRKGSEDILDPKIPAFPDVIDNKGRSG</sequence>
<evidence type="ECO:0000313" key="3">
    <source>
        <dbReference type="Proteomes" id="UP000075683"/>
    </source>
</evidence>
<feature type="region of interest" description="Disordered" evidence="1">
    <location>
        <begin position="1"/>
        <end position="75"/>
    </location>
</feature>
<evidence type="ECO:0000256" key="1">
    <source>
        <dbReference type="SAM" id="MobiDB-lite"/>
    </source>
</evidence>
<name>A0A150LKE8_9BACI</name>
<evidence type="ECO:0000313" key="2">
    <source>
        <dbReference type="EMBL" id="KYD12202.1"/>
    </source>
</evidence>
<feature type="compositionally biased region" description="Basic and acidic residues" evidence="1">
    <location>
        <begin position="38"/>
        <end position="58"/>
    </location>
</feature>
<dbReference type="EMBL" id="LQYT01000094">
    <property type="protein sequence ID" value="KYD12202.1"/>
    <property type="molecule type" value="Genomic_DNA"/>
</dbReference>
<dbReference type="Proteomes" id="UP000075683">
    <property type="component" value="Unassembled WGS sequence"/>
</dbReference>